<dbReference type="SUPFAM" id="SSF52540">
    <property type="entry name" value="P-loop containing nucleoside triphosphate hydrolases"/>
    <property type="match status" value="1"/>
</dbReference>
<dbReference type="GO" id="GO:0005524">
    <property type="term" value="F:ATP binding"/>
    <property type="evidence" value="ECO:0007669"/>
    <property type="project" value="UniProtKB-KW"/>
</dbReference>
<dbReference type="Pfam" id="PF23321">
    <property type="entry name" value="R1_ABCA1"/>
    <property type="match status" value="1"/>
</dbReference>
<evidence type="ECO:0000259" key="4">
    <source>
        <dbReference type="PROSITE" id="PS50893"/>
    </source>
</evidence>
<accession>A0A7R9I3P6</accession>
<dbReference type="Pfam" id="PF00005">
    <property type="entry name" value="ABC_tran"/>
    <property type="match status" value="1"/>
</dbReference>
<keyword evidence="2" id="KW-0067">ATP-binding</keyword>
<keyword evidence="3" id="KW-0812">Transmembrane</keyword>
<dbReference type="InterPro" id="IPR027417">
    <property type="entry name" value="P-loop_NTPase"/>
</dbReference>
<proteinExistence type="predicted"/>
<gene>
    <name evidence="5" type="ORF">TBIB3V08_LOCUS8822</name>
</gene>
<dbReference type="PANTHER" id="PTHR19229">
    <property type="entry name" value="ATP-BINDING CASSETTE TRANSPORTER SUBFAMILY A ABCA"/>
    <property type="match status" value="1"/>
</dbReference>
<name>A0A7R9I3P6_9NEOP</name>
<keyword evidence="3" id="KW-1133">Transmembrane helix</keyword>
<sequence>MTENFFDWTFPGVGRNIFFFYVNGIVFASILMFIEFRCFEKILYRTKLIGARLSNGPQALLGTGPPKVLIRACGGLEKNLPPTAIFTSRSLEQIFGTSVRHLPSFPSQLVVEGLHKLPEVVLGVRHVQVPVQSHVVSVPRCVHHDPRTSVFWNTCIFRVCVPARFTPTPFLFSVPEEVEEEDSDVAAERKLIRMNERKTLRMNYKLLLIDVSKFYGSFQAVDQLCVGVKRGECFGLLGVNGAGKTSTFKMLTGDEKISGGEAYVNGLSLKTSMQEVHQFSGYCPQFDALIDELTGRETLTMFYLIRGQGLCYAPCRYSGGNKRKLSTAVALVGDPPVVYLDEPTTGMDVVAKRQSLERNLPIIRWTKQTEVLEKINMEECEALCTRIAIMVNGRFKCLGSPQHLKSKFAEGYTLTIKVKPREDADGRSSHELEMAKEFVRNSFPGSLLKEEHEGLMTYHVPRSTLTWSRMFGILEDAKRRLNIEDYSLGQTSLDQGPTHFNSALNTEGPEGHVIQGVRLAMHWTAYDGGGRGVPHFHENSTASGQLIGREGLTSLPL</sequence>
<evidence type="ECO:0000256" key="2">
    <source>
        <dbReference type="ARBA" id="ARBA00022840"/>
    </source>
</evidence>
<dbReference type="PROSITE" id="PS50893">
    <property type="entry name" value="ABC_TRANSPORTER_2"/>
    <property type="match status" value="1"/>
</dbReference>
<dbReference type="InterPro" id="IPR026082">
    <property type="entry name" value="ABCA"/>
</dbReference>
<dbReference type="GO" id="GO:0016020">
    <property type="term" value="C:membrane"/>
    <property type="evidence" value="ECO:0007669"/>
    <property type="project" value="InterPro"/>
</dbReference>
<dbReference type="EMBL" id="OD568059">
    <property type="protein sequence ID" value="CAD7446493.1"/>
    <property type="molecule type" value="Genomic_DNA"/>
</dbReference>
<keyword evidence="3" id="KW-0472">Membrane</keyword>
<organism evidence="5">
    <name type="scientific">Timema bartmani</name>
    <dbReference type="NCBI Taxonomy" id="61472"/>
    <lineage>
        <taxon>Eukaryota</taxon>
        <taxon>Metazoa</taxon>
        <taxon>Ecdysozoa</taxon>
        <taxon>Arthropoda</taxon>
        <taxon>Hexapoda</taxon>
        <taxon>Insecta</taxon>
        <taxon>Pterygota</taxon>
        <taxon>Neoptera</taxon>
        <taxon>Polyneoptera</taxon>
        <taxon>Phasmatodea</taxon>
        <taxon>Timematodea</taxon>
        <taxon>Timematoidea</taxon>
        <taxon>Timematidae</taxon>
        <taxon>Timema</taxon>
    </lineage>
</organism>
<dbReference type="PANTHER" id="PTHR19229:SF250">
    <property type="entry name" value="ABC TRANSPORTER DOMAIN-CONTAINING PROTEIN-RELATED"/>
    <property type="match status" value="1"/>
</dbReference>
<dbReference type="Gene3D" id="3.40.50.300">
    <property type="entry name" value="P-loop containing nucleotide triphosphate hydrolases"/>
    <property type="match status" value="2"/>
</dbReference>
<dbReference type="SMART" id="SM00382">
    <property type="entry name" value="AAA"/>
    <property type="match status" value="1"/>
</dbReference>
<dbReference type="GO" id="GO:0005319">
    <property type="term" value="F:lipid transporter activity"/>
    <property type="evidence" value="ECO:0007669"/>
    <property type="project" value="TreeGrafter"/>
</dbReference>
<dbReference type="GO" id="GO:0140359">
    <property type="term" value="F:ABC-type transporter activity"/>
    <property type="evidence" value="ECO:0007669"/>
    <property type="project" value="InterPro"/>
</dbReference>
<dbReference type="GO" id="GO:0016887">
    <property type="term" value="F:ATP hydrolysis activity"/>
    <property type="evidence" value="ECO:0007669"/>
    <property type="project" value="InterPro"/>
</dbReference>
<evidence type="ECO:0000256" key="1">
    <source>
        <dbReference type="ARBA" id="ARBA00022741"/>
    </source>
</evidence>
<feature type="transmembrane region" description="Helical" evidence="3">
    <location>
        <begin position="20"/>
        <end position="39"/>
    </location>
</feature>
<dbReference type="InterPro" id="IPR056264">
    <property type="entry name" value="R2_ABCA1-4-like"/>
</dbReference>
<protein>
    <recommendedName>
        <fullName evidence="4">ABC transporter domain-containing protein</fullName>
    </recommendedName>
</protein>
<dbReference type="AlphaFoldDB" id="A0A7R9I3P6"/>
<dbReference type="CDD" id="cd03263">
    <property type="entry name" value="ABC_subfamily_A"/>
    <property type="match status" value="1"/>
</dbReference>
<keyword evidence="1" id="KW-0547">Nucleotide-binding</keyword>
<reference evidence="5" key="1">
    <citation type="submission" date="2020-11" db="EMBL/GenBank/DDBJ databases">
        <authorList>
            <person name="Tran Van P."/>
        </authorList>
    </citation>
    <scope>NUCLEOTIDE SEQUENCE</scope>
</reference>
<evidence type="ECO:0000256" key="3">
    <source>
        <dbReference type="SAM" id="Phobius"/>
    </source>
</evidence>
<evidence type="ECO:0000313" key="5">
    <source>
        <dbReference type="EMBL" id="CAD7446493.1"/>
    </source>
</evidence>
<dbReference type="InterPro" id="IPR003439">
    <property type="entry name" value="ABC_transporter-like_ATP-bd"/>
</dbReference>
<feature type="domain" description="ABC transporter" evidence="4">
    <location>
        <begin position="206"/>
        <end position="417"/>
    </location>
</feature>
<dbReference type="InterPro" id="IPR003593">
    <property type="entry name" value="AAA+_ATPase"/>
</dbReference>